<feature type="domain" description="DAPG hydrolase PhiG" evidence="6">
    <location>
        <begin position="16"/>
        <end position="110"/>
    </location>
</feature>
<evidence type="ECO:0000259" key="6">
    <source>
        <dbReference type="Pfam" id="PF18089"/>
    </source>
</evidence>
<evidence type="ECO:0000256" key="2">
    <source>
        <dbReference type="ARBA" id="ARBA00022723"/>
    </source>
</evidence>
<evidence type="ECO:0000256" key="4">
    <source>
        <dbReference type="ARBA" id="ARBA00022833"/>
    </source>
</evidence>
<dbReference type="AlphaFoldDB" id="A0A6N4QD72"/>
<dbReference type="InterPro" id="IPR041526">
    <property type="entry name" value="DAPG_hydrolase"/>
</dbReference>
<dbReference type="Proteomes" id="UP000297613">
    <property type="component" value="Unassembled WGS sequence"/>
</dbReference>
<sequence length="229" mass="26807">MKNVDTKLPLSLPVSWLKKNVNTAESGMEILPDGRVKFWIRHSPLKGVTPKMLVWWFSHLEGTMEYDGGVFNRYRVWHPEDHVHASYESRLPDGSIGPGASIRLVEYLGRNKNHIVNIVTEIEKLDETGYIHNPRLEGKYKVARMEYEFSAIGNDTFYTNCLIIGWKGWTWNWIRPWFLKFVFTKERGFAWIKHNVEEVGQFERFLPELYRKETSEKNRSSQTAALASV</sequence>
<evidence type="ECO:0000256" key="3">
    <source>
        <dbReference type="ARBA" id="ARBA00022801"/>
    </source>
</evidence>
<keyword evidence="2" id="KW-0479">Metal-binding</keyword>
<dbReference type="GO" id="GO:0046872">
    <property type="term" value="F:metal ion binding"/>
    <property type="evidence" value="ECO:0007669"/>
    <property type="project" value="UniProtKB-KW"/>
</dbReference>
<evidence type="ECO:0000313" key="7">
    <source>
        <dbReference type="EMBL" id="TGL80253.1"/>
    </source>
</evidence>
<name>A0A6N4QD72_9LEPT</name>
<dbReference type="EMBL" id="RQGM01000069">
    <property type="protein sequence ID" value="TGL80253.1"/>
    <property type="molecule type" value="Genomic_DNA"/>
</dbReference>
<evidence type="ECO:0000256" key="1">
    <source>
        <dbReference type="ARBA" id="ARBA00001947"/>
    </source>
</evidence>
<keyword evidence="4" id="KW-0862">Zinc</keyword>
<evidence type="ECO:0000313" key="8">
    <source>
        <dbReference type="Proteomes" id="UP000297613"/>
    </source>
</evidence>
<dbReference type="Pfam" id="PF18089">
    <property type="entry name" value="DAPG_hydrolase"/>
    <property type="match status" value="1"/>
</dbReference>
<dbReference type="GO" id="GO:0016787">
    <property type="term" value="F:hydrolase activity"/>
    <property type="evidence" value="ECO:0007669"/>
    <property type="project" value="UniProtKB-KW"/>
</dbReference>
<protein>
    <recommendedName>
        <fullName evidence="6">DAPG hydrolase PhiG domain-containing protein</fullName>
    </recommendedName>
</protein>
<comment type="similarity">
    <text evidence="5">Belongs to the DAPG/phloretin hydrolase family.</text>
</comment>
<comment type="caution">
    <text evidence="7">The sequence shown here is derived from an EMBL/GenBank/DDBJ whole genome shotgun (WGS) entry which is preliminary data.</text>
</comment>
<organism evidence="7 8">
    <name type="scientific">Leptospira yasudae</name>
    <dbReference type="NCBI Taxonomy" id="2202201"/>
    <lineage>
        <taxon>Bacteria</taxon>
        <taxon>Pseudomonadati</taxon>
        <taxon>Spirochaetota</taxon>
        <taxon>Spirochaetia</taxon>
        <taxon>Leptospirales</taxon>
        <taxon>Leptospiraceae</taxon>
        <taxon>Leptospira</taxon>
    </lineage>
</organism>
<keyword evidence="3" id="KW-0378">Hydrolase</keyword>
<gene>
    <name evidence="7" type="ORF">EHQ83_17270</name>
</gene>
<accession>A0A6N4QD72</accession>
<evidence type="ECO:0000256" key="5">
    <source>
        <dbReference type="ARBA" id="ARBA00023459"/>
    </source>
</evidence>
<proteinExistence type="inferred from homology"/>
<dbReference type="RefSeq" id="WP_135572356.1">
    <property type="nucleotide sequence ID" value="NZ_RQGK01000073.1"/>
</dbReference>
<reference evidence="7 8" key="1">
    <citation type="journal article" date="2019" name="PLoS Negl. Trop. Dis.">
        <title>Revisiting the worldwide diversity of Leptospira species in the environment.</title>
        <authorList>
            <person name="Vincent A.T."/>
            <person name="Schiettekatte O."/>
            <person name="Bourhy P."/>
            <person name="Veyrier F.J."/>
            <person name="Picardeau M."/>
        </authorList>
    </citation>
    <scope>NUCLEOTIDE SEQUENCE [LARGE SCALE GENOMIC DNA]</scope>
    <source>
        <strain evidence="7 8">201702445</strain>
    </source>
</reference>
<comment type="cofactor">
    <cofactor evidence="1">
        <name>Zn(2+)</name>
        <dbReference type="ChEBI" id="CHEBI:29105"/>
    </cofactor>
</comment>